<proteinExistence type="predicted"/>
<dbReference type="Pfam" id="PF13450">
    <property type="entry name" value="NAD_binding_8"/>
    <property type="match status" value="1"/>
</dbReference>
<keyword evidence="2" id="KW-1185">Reference proteome</keyword>
<dbReference type="SUPFAM" id="SSF51905">
    <property type="entry name" value="FAD/NAD(P)-binding domain"/>
    <property type="match status" value="1"/>
</dbReference>
<dbReference type="Proteomes" id="UP000419743">
    <property type="component" value="Unassembled WGS sequence"/>
</dbReference>
<reference evidence="1 2" key="1">
    <citation type="submission" date="2019-11" db="EMBL/GenBank/DDBJ databases">
        <authorList>
            <person name="Criscuolo A."/>
        </authorList>
    </citation>
    <scope>NUCLEOTIDE SEQUENCE [LARGE SCALE GENOMIC DNA]</scope>
    <source>
        <strain evidence="1">CIP111667</strain>
    </source>
</reference>
<dbReference type="InterPro" id="IPR036188">
    <property type="entry name" value="FAD/NAD-bd_sf"/>
</dbReference>
<dbReference type="PANTHER" id="PTHR10668">
    <property type="entry name" value="PHYTOENE DEHYDROGENASE"/>
    <property type="match status" value="1"/>
</dbReference>
<protein>
    <recommendedName>
        <fullName evidence="3">FAD-dependent oxidoreductase</fullName>
    </recommendedName>
</protein>
<dbReference type="AlphaFoldDB" id="A0A7M4DQM0"/>
<dbReference type="PANTHER" id="PTHR10668:SF103">
    <property type="entry name" value="PYRIDINE NUCLEOTIDE-DISULFIDE OXIDOREDUCTASE DOMAIN-CONTAINING PROTEIN 2"/>
    <property type="match status" value="1"/>
</dbReference>
<comment type="caution">
    <text evidence="1">The sequence shown here is derived from an EMBL/GenBank/DDBJ whole genome shotgun (WGS) entry which is preliminary data.</text>
</comment>
<dbReference type="GO" id="GO:0005829">
    <property type="term" value="C:cytosol"/>
    <property type="evidence" value="ECO:0007669"/>
    <property type="project" value="TreeGrafter"/>
</dbReference>
<dbReference type="Gene3D" id="3.50.50.60">
    <property type="entry name" value="FAD/NAD(P)-binding domain"/>
    <property type="match status" value="2"/>
</dbReference>
<sequence length="517" mass="54110">MATRVAIVGGGHNALVAAAYLAREGVEVTILERSDHVGGAAVSARPFPGVDARLSRFSYLVSLLPPALASDLGLDLDLRSRPTASYTPYSTAGSPGGLLVETRPGAATAASFRARTGSDAEYDAWREFYAGADDLAAALAPTLLEPLPTADRARALIGPQWWADLTQVPIGATLERRFTDDLVRGVVATDALIGTFASLHSTSLRQNRCWLYHVVGGEWRVPVGGMGAVTGELERVARAAGATIVTGASVRSVEADDGGARVVWDAGVLEVDWVLGGVAPYTLAGLLGDEPGPRPVGAQVKINLVLSRLPRLRSGIDPEVAFAGTLHLAESMTELESAHAAMAADARAAVGDDGTPCPGEIYCHTLTDPSILGAELAASGAHTLTYFGLHQLEEGLANEELRERAWRRFLGSITPHLAEPLEPLLLRDSAGRECVEIRGPGQIETELGMPGGNIFHGDLSWPWLEPGRAGEPGSPAHRWGVATDHERVLIGGSGAVRGGAVSGIGGHNAAHALLEML</sequence>
<organism evidence="1 2">
    <name type="scientific">Occultella aeris</name>
    <dbReference type="NCBI Taxonomy" id="2761496"/>
    <lineage>
        <taxon>Bacteria</taxon>
        <taxon>Bacillati</taxon>
        <taxon>Actinomycetota</taxon>
        <taxon>Actinomycetes</taxon>
        <taxon>Micrococcales</taxon>
        <taxon>Ruaniaceae</taxon>
        <taxon>Occultella</taxon>
    </lineage>
</organism>
<dbReference type="EMBL" id="CACRYJ010000063">
    <property type="protein sequence ID" value="VZO39764.1"/>
    <property type="molecule type" value="Genomic_DNA"/>
</dbReference>
<name>A0A7M4DQM0_9MICO</name>
<gene>
    <name evidence="1" type="ORF">HALOF300_04461</name>
</gene>
<dbReference type="PRINTS" id="PR00419">
    <property type="entry name" value="ADXRDTASE"/>
</dbReference>
<dbReference type="RefSeq" id="WP_156743070.1">
    <property type="nucleotide sequence ID" value="NZ_CACRYJ010000063.1"/>
</dbReference>
<evidence type="ECO:0008006" key="3">
    <source>
        <dbReference type="Google" id="ProtNLM"/>
    </source>
</evidence>
<evidence type="ECO:0000313" key="1">
    <source>
        <dbReference type="EMBL" id="VZO39764.1"/>
    </source>
</evidence>
<accession>A0A7M4DQM0</accession>
<evidence type="ECO:0000313" key="2">
    <source>
        <dbReference type="Proteomes" id="UP000419743"/>
    </source>
</evidence>